<dbReference type="Proteomes" id="UP000695562">
    <property type="component" value="Unassembled WGS sequence"/>
</dbReference>
<evidence type="ECO:0000313" key="4">
    <source>
        <dbReference type="EMBL" id="KAF2075370.1"/>
    </source>
</evidence>
<comment type="similarity">
    <text evidence="1">Belongs to the UPF0587 family.</text>
</comment>
<evidence type="ECO:0000256" key="3">
    <source>
        <dbReference type="ARBA" id="ARBA00022833"/>
    </source>
</evidence>
<evidence type="ECO:0000313" key="5">
    <source>
        <dbReference type="Proteomes" id="UP000695562"/>
    </source>
</evidence>
<dbReference type="InterPro" id="IPR008584">
    <property type="entry name" value="CXXC_Zn-binding_euk"/>
</dbReference>
<dbReference type="PANTHER" id="PTHR12857">
    <property type="entry name" value="CXXC MOTIF CONTAINING ZINC BINDING PROTEIN"/>
    <property type="match status" value="1"/>
</dbReference>
<proteinExistence type="inferred from homology"/>
<comment type="caution">
    <text evidence="4">The sequence shown here is derived from an EMBL/GenBank/DDBJ whole genome shotgun (WGS) entry which is preliminary data.</text>
</comment>
<evidence type="ECO:0000256" key="2">
    <source>
        <dbReference type="ARBA" id="ARBA00022723"/>
    </source>
</evidence>
<evidence type="ECO:0000256" key="1">
    <source>
        <dbReference type="ARBA" id="ARBA00007818"/>
    </source>
</evidence>
<accession>A0A8J4PWX4</accession>
<dbReference type="AlphaFoldDB" id="A0A8J4PWX4"/>
<protein>
    <recommendedName>
        <fullName evidence="6">DUF866 family protein</fullName>
    </recommendedName>
</protein>
<organism evidence="4 5">
    <name type="scientific">Polysphondylium violaceum</name>
    <dbReference type="NCBI Taxonomy" id="133409"/>
    <lineage>
        <taxon>Eukaryota</taxon>
        <taxon>Amoebozoa</taxon>
        <taxon>Evosea</taxon>
        <taxon>Eumycetozoa</taxon>
        <taxon>Dictyostelia</taxon>
        <taxon>Dictyosteliales</taxon>
        <taxon>Dictyosteliaceae</taxon>
        <taxon>Polysphondylium</taxon>
    </lineage>
</organism>
<reference evidence="4" key="1">
    <citation type="submission" date="2020-01" db="EMBL/GenBank/DDBJ databases">
        <title>Development of genomics and gene disruption for Polysphondylium violaceum indicates a role for the polyketide synthase stlB in stalk morphogenesis.</title>
        <authorList>
            <person name="Narita B."/>
            <person name="Kawabe Y."/>
            <person name="Kin K."/>
            <person name="Saito T."/>
            <person name="Gibbs R."/>
            <person name="Kuspa A."/>
            <person name="Muzny D."/>
            <person name="Queller D."/>
            <person name="Richards S."/>
            <person name="Strassman J."/>
            <person name="Sucgang R."/>
            <person name="Worley K."/>
            <person name="Schaap P."/>
        </authorList>
    </citation>
    <scope>NUCLEOTIDE SEQUENCE</scope>
    <source>
        <strain evidence="4">QSvi11</strain>
    </source>
</reference>
<dbReference type="EMBL" id="AJWJ01000103">
    <property type="protein sequence ID" value="KAF2075370.1"/>
    <property type="molecule type" value="Genomic_DNA"/>
</dbReference>
<evidence type="ECO:0008006" key="6">
    <source>
        <dbReference type="Google" id="ProtNLM"/>
    </source>
</evidence>
<keyword evidence="3" id="KW-0862">Zinc</keyword>
<gene>
    <name evidence="4" type="ORF">CYY_003346</name>
</gene>
<sequence length="156" mass="17891">MVKQSVFLKAELEGVSNIYPEPHKIWFVKLKCSNCGETPDNFIGIDPENIETVGKANVNLLMSCKMCKRENSVLIDPSIKYADRTIQSEEEFEVVRFDCRGVEIEEFDPRDEWFVVSESGKVYDSIDLGSEWSEYEESTSSSLTIMEIQSEIKKTK</sequence>
<dbReference type="SUPFAM" id="SSF141678">
    <property type="entry name" value="MAL13P1.257-like"/>
    <property type="match status" value="1"/>
</dbReference>
<dbReference type="OrthoDB" id="10248838at2759"/>
<name>A0A8J4PWX4_9MYCE</name>
<dbReference type="GO" id="GO:0008270">
    <property type="term" value="F:zinc ion binding"/>
    <property type="evidence" value="ECO:0007669"/>
    <property type="project" value="TreeGrafter"/>
</dbReference>
<keyword evidence="2" id="KW-0479">Metal-binding</keyword>
<dbReference type="PANTHER" id="PTHR12857:SF0">
    <property type="entry name" value="CXXC MOTIF CONTAINING ZINC BINDING PROTEIN"/>
    <property type="match status" value="1"/>
</dbReference>
<dbReference type="Pfam" id="PF05907">
    <property type="entry name" value="CXXC_Zn-b_euk"/>
    <property type="match status" value="1"/>
</dbReference>
<keyword evidence="5" id="KW-1185">Reference proteome</keyword>